<dbReference type="EMBL" id="BDGG01000001">
    <property type="protein sequence ID" value="GAU87312.1"/>
    <property type="molecule type" value="Genomic_DNA"/>
</dbReference>
<comment type="caution">
    <text evidence="1">The sequence shown here is derived from an EMBL/GenBank/DDBJ whole genome shotgun (WGS) entry which is preliminary data.</text>
</comment>
<accession>A0A1D1UI75</accession>
<organism evidence="1 2">
    <name type="scientific">Ramazzottius varieornatus</name>
    <name type="common">Water bear</name>
    <name type="synonym">Tardigrade</name>
    <dbReference type="NCBI Taxonomy" id="947166"/>
    <lineage>
        <taxon>Eukaryota</taxon>
        <taxon>Metazoa</taxon>
        <taxon>Ecdysozoa</taxon>
        <taxon>Tardigrada</taxon>
        <taxon>Eutardigrada</taxon>
        <taxon>Parachela</taxon>
        <taxon>Hypsibioidea</taxon>
        <taxon>Ramazzottiidae</taxon>
        <taxon>Ramazzottius</taxon>
    </lineage>
</organism>
<reference evidence="1 2" key="1">
    <citation type="journal article" date="2016" name="Nat. Commun.">
        <title>Extremotolerant tardigrade genome and improved radiotolerance of human cultured cells by tardigrade-unique protein.</title>
        <authorList>
            <person name="Hashimoto T."/>
            <person name="Horikawa D.D."/>
            <person name="Saito Y."/>
            <person name="Kuwahara H."/>
            <person name="Kozuka-Hata H."/>
            <person name="Shin-I T."/>
            <person name="Minakuchi Y."/>
            <person name="Ohishi K."/>
            <person name="Motoyama A."/>
            <person name="Aizu T."/>
            <person name="Enomoto A."/>
            <person name="Kondo K."/>
            <person name="Tanaka S."/>
            <person name="Hara Y."/>
            <person name="Koshikawa S."/>
            <person name="Sagara H."/>
            <person name="Miura T."/>
            <person name="Yokobori S."/>
            <person name="Miyagawa K."/>
            <person name="Suzuki Y."/>
            <person name="Kubo T."/>
            <person name="Oyama M."/>
            <person name="Kohara Y."/>
            <person name="Fujiyama A."/>
            <person name="Arakawa K."/>
            <person name="Katayama T."/>
            <person name="Toyoda A."/>
            <person name="Kunieda T."/>
        </authorList>
    </citation>
    <scope>NUCLEOTIDE SEQUENCE [LARGE SCALE GENOMIC DNA]</scope>
    <source>
        <strain evidence="1 2">YOKOZUNA-1</strain>
    </source>
</reference>
<name>A0A1D1UI75_RAMVA</name>
<sequence>MDEPNVNKVDWIDVEYFDFNDERTMFDWSNFDIGQPFADLNNDDDNRRQCCIQ</sequence>
<dbReference type="AlphaFoldDB" id="A0A1D1UI75"/>
<evidence type="ECO:0000313" key="1">
    <source>
        <dbReference type="EMBL" id="GAU87312.1"/>
    </source>
</evidence>
<gene>
    <name evidence="1" type="primary">RvY_00189-1</name>
    <name evidence="1" type="synonym">RvY_00189.1</name>
    <name evidence="1" type="ORF">RvY_00189</name>
</gene>
<evidence type="ECO:0000313" key="2">
    <source>
        <dbReference type="Proteomes" id="UP000186922"/>
    </source>
</evidence>
<proteinExistence type="predicted"/>
<keyword evidence="2" id="KW-1185">Reference proteome</keyword>
<protein>
    <submittedName>
        <fullName evidence="1">Uncharacterized protein</fullName>
    </submittedName>
</protein>
<dbReference type="Proteomes" id="UP000186922">
    <property type="component" value="Unassembled WGS sequence"/>
</dbReference>